<keyword evidence="2" id="KW-0378">Hydrolase</keyword>
<dbReference type="SUPFAM" id="SSF53474">
    <property type="entry name" value="alpha/beta-Hydrolases"/>
    <property type="match status" value="1"/>
</dbReference>
<accession>A0AAD1VNI4</accession>
<dbReference type="Pfam" id="PF03403">
    <property type="entry name" value="PAF-AH_p_II"/>
    <property type="match status" value="1"/>
</dbReference>
<proteinExistence type="predicted"/>
<dbReference type="Gene3D" id="3.40.50.1820">
    <property type="entry name" value="alpha/beta hydrolase"/>
    <property type="match status" value="1"/>
</dbReference>
<organism evidence="6 7">
    <name type="scientific">Pelobates cultripes</name>
    <name type="common">Western spadefoot toad</name>
    <dbReference type="NCBI Taxonomy" id="61616"/>
    <lineage>
        <taxon>Eukaryota</taxon>
        <taxon>Metazoa</taxon>
        <taxon>Chordata</taxon>
        <taxon>Craniata</taxon>
        <taxon>Vertebrata</taxon>
        <taxon>Euteleostomi</taxon>
        <taxon>Amphibia</taxon>
        <taxon>Batrachia</taxon>
        <taxon>Anura</taxon>
        <taxon>Pelobatoidea</taxon>
        <taxon>Pelobatidae</taxon>
        <taxon>Pelobates</taxon>
    </lineage>
</organism>
<dbReference type="Proteomes" id="UP001295444">
    <property type="component" value="Chromosome 01"/>
</dbReference>
<keyword evidence="4" id="KW-0443">Lipid metabolism</keyword>
<evidence type="ECO:0000256" key="3">
    <source>
        <dbReference type="ARBA" id="ARBA00022963"/>
    </source>
</evidence>
<dbReference type="PANTHER" id="PTHR10272:SF6">
    <property type="entry name" value="PLATELET-ACTIVATING FACTOR ACETYLHYDROLASE 2, CYTOPLASMIC"/>
    <property type="match status" value="1"/>
</dbReference>
<sequence>MVSVPEPESTTPLPSVPEPVSTTPLPSVPGPVSTTPLPSVPGPVSTTPLLSVPEPVSTTPLPSQPVTRHHDGITPYHVIAGSLPVSHGEDEGGNSPLKEYHHKETLETMVLKRGLDAERPSSAWNRFTIIMGAPLSLTLPPVSGPHSVGATDVMVKLDKEGSFFRLFYPCSPSPGLQRPLWAPRKEYLVGLLNSLGFKSKVAHYVSSALFGYSRIPVAWNAPFVAGNDRKPLIIFSHGHRAFRTVYSTLCRELASYGYLVAAVEHRDGSACATYHLYSKPGNENLNEVWVPFRKVEPGMKEFYLRNYQLHQRTTECARAVRVLEDIDAGKLEASIMKSEFHLQALKGRIDFCRVAVMGHSFGGASALLSLVKDNVFRCAIALDAWMFPLEDTSYPKIQKPTLFINNEHFQTSSSIQKMRTLSLGCKESKILTILGSVHHSPTDFAFFTGYMVNAFIGSHGTIDPQICLDVTVTSALDFLHKHLDLPAYSPKLEKLSEEIRTYVVADVPQLHSSKL</sequence>
<evidence type="ECO:0000256" key="1">
    <source>
        <dbReference type="ARBA" id="ARBA00013201"/>
    </source>
</evidence>
<dbReference type="PANTHER" id="PTHR10272">
    <property type="entry name" value="PLATELET-ACTIVATING FACTOR ACETYLHYDROLASE"/>
    <property type="match status" value="1"/>
</dbReference>
<dbReference type="InterPro" id="IPR029058">
    <property type="entry name" value="AB_hydrolase_fold"/>
</dbReference>
<feature type="region of interest" description="Disordered" evidence="5">
    <location>
        <begin position="1"/>
        <end position="67"/>
    </location>
</feature>
<gene>
    <name evidence="6" type="ORF">PECUL_23A062067</name>
</gene>
<evidence type="ECO:0000256" key="4">
    <source>
        <dbReference type="ARBA" id="ARBA00023098"/>
    </source>
</evidence>
<evidence type="ECO:0000313" key="7">
    <source>
        <dbReference type="Proteomes" id="UP001295444"/>
    </source>
</evidence>
<name>A0AAD1VNI4_PELCU</name>
<dbReference type="EMBL" id="OW240912">
    <property type="protein sequence ID" value="CAH2221439.1"/>
    <property type="molecule type" value="Genomic_DNA"/>
</dbReference>
<protein>
    <recommendedName>
        <fullName evidence="1">1-alkyl-2-acetylglycerophosphocholine esterase</fullName>
        <ecNumber evidence="1">3.1.1.47</ecNumber>
    </recommendedName>
</protein>
<evidence type="ECO:0000313" key="6">
    <source>
        <dbReference type="EMBL" id="CAH2221439.1"/>
    </source>
</evidence>
<dbReference type="AlphaFoldDB" id="A0AAD1VNI4"/>
<feature type="compositionally biased region" description="Polar residues" evidence="5">
    <location>
        <begin position="56"/>
        <end position="66"/>
    </location>
</feature>
<keyword evidence="7" id="KW-1185">Reference proteome</keyword>
<dbReference type="GO" id="GO:0003847">
    <property type="term" value="F:1-alkyl-2-acetylglycerophosphocholine esterase activity"/>
    <property type="evidence" value="ECO:0007669"/>
    <property type="project" value="UniProtKB-EC"/>
</dbReference>
<keyword evidence="3" id="KW-0442">Lipid degradation</keyword>
<evidence type="ECO:0000256" key="2">
    <source>
        <dbReference type="ARBA" id="ARBA00022801"/>
    </source>
</evidence>
<dbReference type="EC" id="3.1.1.47" evidence="1"/>
<dbReference type="GO" id="GO:0016042">
    <property type="term" value="P:lipid catabolic process"/>
    <property type="evidence" value="ECO:0007669"/>
    <property type="project" value="UniProtKB-KW"/>
</dbReference>
<reference evidence="6" key="1">
    <citation type="submission" date="2022-03" db="EMBL/GenBank/DDBJ databases">
        <authorList>
            <person name="Alioto T."/>
            <person name="Alioto T."/>
            <person name="Gomez Garrido J."/>
        </authorList>
    </citation>
    <scope>NUCLEOTIDE SEQUENCE</scope>
</reference>
<evidence type="ECO:0000256" key="5">
    <source>
        <dbReference type="SAM" id="MobiDB-lite"/>
    </source>
</evidence>